<comment type="caution">
    <text evidence="2">The sequence shown here is derived from an EMBL/GenBank/DDBJ whole genome shotgun (WGS) entry which is preliminary data.</text>
</comment>
<dbReference type="Proteomes" id="UP001595783">
    <property type="component" value="Unassembled WGS sequence"/>
</dbReference>
<feature type="chain" id="PRO_5046241402" evidence="1">
    <location>
        <begin position="16"/>
        <end position="147"/>
    </location>
</feature>
<gene>
    <name evidence="2" type="ORF">ACFOPX_04185</name>
</gene>
<protein>
    <submittedName>
        <fullName evidence="2">Uncharacterized protein</fullName>
    </submittedName>
</protein>
<name>A0ABV7ZI67_9HELI</name>
<keyword evidence="3" id="KW-1185">Reference proteome</keyword>
<evidence type="ECO:0000313" key="3">
    <source>
        <dbReference type="Proteomes" id="UP001595783"/>
    </source>
</evidence>
<accession>A0ABV7ZI67</accession>
<organism evidence="2 3">
    <name type="scientific">Helicobacter baculiformis</name>
    <dbReference type="NCBI Taxonomy" id="427351"/>
    <lineage>
        <taxon>Bacteria</taxon>
        <taxon>Pseudomonadati</taxon>
        <taxon>Campylobacterota</taxon>
        <taxon>Epsilonproteobacteria</taxon>
        <taxon>Campylobacterales</taxon>
        <taxon>Helicobacteraceae</taxon>
        <taxon>Helicobacter</taxon>
    </lineage>
</organism>
<feature type="signal peptide" evidence="1">
    <location>
        <begin position="1"/>
        <end position="15"/>
    </location>
</feature>
<keyword evidence="1" id="KW-0732">Signal</keyword>
<dbReference type="RefSeq" id="WP_104752480.1">
    <property type="nucleotide sequence ID" value="NZ_FZMF01000028.1"/>
</dbReference>
<reference evidence="3" key="1">
    <citation type="journal article" date="2019" name="Int. J. Syst. Evol. Microbiol.">
        <title>The Global Catalogue of Microorganisms (GCM) 10K type strain sequencing project: providing services to taxonomists for standard genome sequencing and annotation.</title>
        <authorList>
            <consortium name="The Broad Institute Genomics Platform"/>
            <consortium name="The Broad Institute Genome Sequencing Center for Infectious Disease"/>
            <person name="Wu L."/>
            <person name="Ma J."/>
        </authorList>
    </citation>
    <scope>NUCLEOTIDE SEQUENCE [LARGE SCALE GENOMIC DNA]</scope>
    <source>
        <strain evidence="3">CCUG 53816</strain>
    </source>
</reference>
<dbReference type="EMBL" id="JBHRZO010000018">
    <property type="protein sequence ID" value="MFC3847731.1"/>
    <property type="molecule type" value="Genomic_DNA"/>
</dbReference>
<sequence>MRALFALLVLLPLYAQPLISDIKNTIHEMAIQQASVHQNISILNDRLSNLVLDIRAHKVQVSSAVRARTLEVFKGSATLFRVLQDYYVHNDALFDYLGGILQGYQSIAKDMQRTPPLHDLMPLMREILKQLQMIVALERQINILLEQ</sequence>
<evidence type="ECO:0000313" key="2">
    <source>
        <dbReference type="EMBL" id="MFC3847731.1"/>
    </source>
</evidence>
<evidence type="ECO:0000256" key="1">
    <source>
        <dbReference type="SAM" id="SignalP"/>
    </source>
</evidence>
<proteinExistence type="predicted"/>